<reference evidence="18" key="1">
    <citation type="submission" date="2016-11" db="EMBL/GenBank/DDBJ databases">
        <title>Complete Genome Sequence of alachlor-degrading Sphingomonas sp. strain JJ-A5.</title>
        <authorList>
            <person name="Lee H."/>
            <person name="Ka J.-O."/>
        </authorList>
    </citation>
    <scope>NUCLEOTIDE SEQUENCE [LARGE SCALE GENOMIC DNA]</scope>
    <source>
        <strain evidence="18">JJ-A5</strain>
    </source>
</reference>
<dbReference type="Pfam" id="PF00593">
    <property type="entry name" value="TonB_dep_Rec_b-barrel"/>
    <property type="match status" value="1"/>
</dbReference>
<evidence type="ECO:0000259" key="15">
    <source>
        <dbReference type="Pfam" id="PF00593"/>
    </source>
</evidence>
<evidence type="ECO:0000256" key="7">
    <source>
        <dbReference type="ARBA" id="ARBA00023065"/>
    </source>
</evidence>
<dbReference type="Gene3D" id="2.40.170.20">
    <property type="entry name" value="TonB-dependent receptor, beta-barrel domain"/>
    <property type="match status" value="1"/>
</dbReference>
<keyword evidence="7" id="KW-0406">Ion transport</keyword>
<keyword evidence="5 11" id="KW-0812">Transmembrane</keyword>
<organism evidence="17 18">
    <name type="scientific">Tardibacter chloracetimidivorans</name>
    <dbReference type="NCBI Taxonomy" id="1921510"/>
    <lineage>
        <taxon>Bacteria</taxon>
        <taxon>Pseudomonadati</taxon>
        <taxon>Pseudomonadota</taxon>
        <taxon>Alphaproteobacteria</taxon>
        <taxon>Sphingomonadales</taxon>
        <taxon>Sphingomonadaceae</taxon>
        <taxon>Tardibacter</taxon>
    </lineage>
</organism>
<evidence type="ECO:0000256" key="1">
    <source>
        <dbReference type="ARBA" id="ARBA00004571"/>
    </source>
</evidence>
<evidence type="ECO:0000256" key="12">
    <source>
        <dbReference type="RuleBase" id="RU003357"/>
    </source>
</evidence>
<keyword evidence="6" id="KW-0408">Iron</keyword>
<proteinExistence type="inferred from homology"/>
<dbReference type="KEGG" id="sphj:BSL82_14295"/>
<evidence type="ECO:0000313" key="17">
    <source>
        <dbReference type="EMBL" id="API60317.1"/>
    </source>
</evidence>
<dbReference type="SUPFAM" id="SSF56935">
    <property type="entry name" value="Porins"/>
    <property type="match status" value="1"/>
</dbReference>
<evidence type="ECO:0000256" key="10">
    <source>
        <dbReference type="ARBA" id="ARBA00023237"/>
    </source>
</evidence>
<dbReference type="Pfam" id="PF07715">
    <property type="entry name" value="Plug"/>
    <property type="match status" value="1"/>
</dbReference>
<protein>
    <submittedName>
        <fullName evidence="17">TonB-dependent receptor</fullName>
    </submittedName>
</protein>
<dbReference type="CDD" id="cd01347">
    <property type="entry name" value="ligand_gated_channel"/>
    <property type="match status" value="1"/>
</dbReference>
<dbReference type="PANTHER" id="PTHR32552">
    <property type="entry name" value="FERRICHROME IRON RECEPTOR-RELATED"/>
    <property type="match status" value="1"/>
</dbReference>
<evidence type="ECO:0000313" key="18">
    <source>
        <dbReference type="Proteomes" id="UP000182063"/>
    </source>
</evidence>
<dbReference type="STRING" id="1921510.BSL82_14295"/>
<feature type="domain" description="TonB-dependent receptor plug" evidence="16">
    <location>
        <begin position="73"/>
        <end position="181"/>
    </location>
</feature>
<evidence type="ECO:0000256" key="14">
    <source>
        <dbReference type="SAM" id="SignalP"/>
    </source>
</evidence>
<evidence type="ECO:0000256" key="2">
    <source>
        <dbReference type="ARBA" id="ARBA00022448"/>
    </source>
</evidence>
<evidence type="ECO:0000259" key="16">
    <source>
        <dbReference type="Pfam" id="PF07715"/>
    </source>
</evidence>
<dbReference type="PANTHER" id="PTHR32552:SF81">
    <property type="entry name" value="TONB-DEPENDENT OUTER MEMBRANE RECEPTOR"/>
    <property type="match status" value="1"/>
</dbReference>
<keyword evidence="17" id="KW-0675">Receptor</keyword>
<dbReference type="InterPro" id="IPR000531">
    <property type="entry name" value="Beta-barrel_TonB"/>
</dbReference>
<evidence type="ECO:0000256" key="13">
    <source>
        <dbReference type="SAM" id="MobiDB-lite"/>
    </source>
</evidence>
<evidence type="ECO:0000256" key="4">
    <source>
        <dbReference type="ARBA" id="ARBA00022496"/>
    </source>
</evidence>
<comment type="subcellular location">
    <subcellularLocation>
        <location evidence="1 11">Cell outer membrane</location>
        <topology evidence="1 11">Multi-pass membrane protein</topology>
    </subcellularLocation>
</comment>
<keyword evidence="3 11" id="KW-1134">Transmembrane beta strand</keyword>
<dbReference type="PROSITE" id="PS52016">
    <property type="entry name" value="TONB_DEPENDENT_REC_3"/>
    <property type="match status" value="1"/>
</dbReference>
<dbReference type="AlphaFoldDB" id="A0A1L3ZXF6"/>
<accession>A0A1L3ZXF6</accession>
<sequence length="833" mass="90124">MKNSRRLALPALWVLAAASMSNPALAQTPAEGEGLSPSEQNAQLQDAPEAEPAVSEAGLGEIVVTATRRATNLQDTPVAVSAIDQGLIEQASPRDIGDLAAFVPNFSAATVTNFNAASFAIRGVGQNSIIVYFEPPVAVLVDDFVVSSVQTQLLDTFDIAQVEVLRGPQGTLFGKNTTGGAVTVRTKRPDLDNIGVEARAMYGSFNTTRLQGAANIPIIPGQLAFRGVMGYEYSDGYYKNGACYGPVVAFVPTKFAGVEGCGDGENIGGKDVWNARAKLLWEPSSAFSALLQYEWIRDTSESVPGVNETRPGQLFDTLGVGAATPPGGDPLDFAGITNRNSNLLKMEKGHRISVDGLYLNMDLDVGAGTFTSVTGYRKQKSRLPSTYPNQAPVAADGEVLSLFDATRDDDRTTKQQELRFASDFGGPFNFVAGGFYQKEKIDFCVAQILGFQDLVSPPLPFATWNNAPYLLCNAQKSRSTAVFAEGNYKFTDQLTLTVGGRYTWEKKRWYGRQQTFIPALAGGFDPGLSIGEALDASVFNFPAGVIQVLDKANEPTYRASLGYQATDDLFVYATYSHGFKAGAFNDQIGSFAPFGNDLDAFALAASATDPEKADSYEVGFKSEFLDRRLRLNVTGFWVDYKDLQKQIVVPIEVNGLPFQLTRFFNAASATVKGIEAEATAVPVDGLTLRAVLGYQDGKYNDYVTPIPAGYDLSSAPLDRLPKWQWTVDGSYEIPFGDHKVTLNGNVAYTARNLSTQSISTASDNTYLNARTLVNASITLADIDDRYFVRAIGRNLTDKRYKIGSQVVGGLWANSQYGPPRFFGVEAGLRFMTE</sequence>
<dbReference type="GO" id="GO:0009279">
    <property type="term" value="C:cell outer membrane"/>
    <property type="evidence" value="ECO:0007669"/>
    <property type="project" value="UniProtKB-SubCell"/>
</dbReference>
<dbReference type="Proteomes" id="UP000182063">
    <property type="component" value="Chromosome"/>
</dbReference>
<evidence type="ECO:0000256" key="6">
    <source>
        <dbReference type="ARBA" id="ARBA00023004"/>
    </source>
</evidence>
<evidence type="ECO:0000256" key="8">
    <source>
        <dbReference type="ARBA" id="ARBA00023077"/>
    </source>
</evidence>
<dbReference type="RefSeq" id="WP_072598013.1">
    <property type="nucleotide sequence ID" value="NZ_CP018221.1"/>
</dbReference>
<feature type="chain" id="PRO_5013312770" evidence="14">
    <location>
        <begin position="27"/>
        <end position="833"/>
    </location>
</feature>
<keyword evidence="8 12" id="KW-0798">TonB box</keyword>
<feature type="signal peptide" evidence="14">
    <location>
        <begin position="1"/>
        <end position="26"/>
    </location>
</feature>
<comment type="similarity">
    <text evidence="11 12">Belongs to the TonB-dependent receptor family.</text>
</comment>
<dbReference type="InterPro" id="IPR012910">
    <property type="entry name" value="Plug_dom"/>
</dbReference>
<dbReference type="GO" id="GO:0006826">
    <property type="term" value="P:iron ion transport"/>
    <property type="evidence" value="ECO:0007669"/>
    <property type="project" value="UniProtKB-KW"/>
</dbReference>
<keyword evidence="10 11" id="KW-0998">Cell outer membrane</keyword>
<dbReference type="InterPro" id="IPR036942">
    <property type="entry name" value="Beta-barrel_TonB_sf"/>
</dbReference>
<evidence type="ECO:0000256" key="11">
    <source>
        <dbReference type="PROSITE-ProRule" id="PRU01360"/>
    </source>
</evidence>
<dbReference type="EMBL" id="CP018221">
    <property type="protein sequence ID" value="API60317.1"/>
    <property type="molecule type" value="Genomic_DNA"/>
</dbReference>
<dbReference type="OrthoDB" id="9760333at2"/>
<keyword evidence="14" id="KW-0732">Signal</keyword>
<name>A0A1L3ZXF6_9SPHN</name>
<evidence type="ECO:0000256" key="5">
    <source>
        <dbReference type="ARBA" id="ARBA00022692"/>
    </source>
</evidence>
<evidence type="ECO:0000256" key="3">
    <source>
        <dbReference type="ARBA" id="ARBA00022452"/>
    </source>
</evidence>
<gene>
    <name evidence="17" type="ORF">BSL82_14295</name>
</gene>
<keyword evidence="18" id="KW-1185">Reference proteome</keyword>
<keyword evidence="2 11" id="KW-0813">Transport</keyword>
<keyword evidence="4" id="KW-0410">Iron transport</keyword>
<keyword evidence="9 11" id="KW-0472">Membrane</keyword>
<feature type="region of interest" description="Disordered" evidence="13">
    <location>
        <begin position="25"/>
        <end position="51"/>
    </location>
</feature>
<evidence type="ECO:0000256" key="9">
    <source>
        <dbReference type="ARBA" id="ARBA00023136"/>
    </source>
</evidence>
<dbReference type="InterPro" id="IPR039426">
    <property type="entry name" value="TonB-dep_rcpt-like"/>
</dbReference>
<feature type="domain" description="TonB-dependent receptor-like beta-barrel" evidence="15">
    <location>
        <begin position="333"/>
        <end position="779"/>
    </location>
</feature>